<accession>A0A927M517</accession>
<dbReference type="RefSeq" id="WP_192767625.1">
    <property type="nucleotide sequence ID" value="NZ_JADBEB010000001.1"/>
</dbReference>
<evidence type="ECO:0000313" key="3">
    <source>
        <dbReference type="EMBL" id="MBE1487849.1"/>
    </source>
</evidence>
<dbReference type="InterPro" id="IPR011856">
    <property type="entry name" value="tRNA_endonuc-like_dom_sf"/>
</dbReference>
<dbReference type="PANTHER" id="PTHR34039">
    <property type="entry name" value="UPF0102 PROTEIN YRAN"/>
    <property type="match status" value="1"/>
</dbReference>
<dbReference type="InterPro" id="IPR011335">
    <property type="entry name" value="Restrct_endonuc-II-like"/>
</dbReference>
<protein>
    <recommendedName>
        <fullName evidence="2">UPF0102 protein H4W31_003487</fullName>
    </recommendedName>
</protein>
<dbReference type="NCBIfam" id="TIGR00252">
    <property type="entry name" value="YraN family protein"/>
    <property type="match status" value="1"/>
</dbReference>
<dbReference type="GO" id="GO:0003676">
    <property type="term" value="F:nucleic acid binding"/>
    <property type="evidence" value="ECO:0007669"/>
    <property type="project" value="InterPro"/>
</dbReference>
<dbReference type="NCBIfam" id="NF009154">
    <property type="entry name" value="PRK12497.3-3"/>
    <property type="match status" value="1"/>
</dbReference>
<keyword evidence="3" id="KW-0255">Endonuclease</keyword>
<keyword evidence="4" id="KW-1185">Reference proteome</keyword>
<dbReference type="HAMAP" id="MF_00048">
    <property type="entry name" value="UPF0102"/>
    <property type="match status" value="1"/>
</dbReference>
<dbReference type="EMBL" id="JADBEB010000001">
    <property type="protein sequence ID" value="MBE1487849.1"/>
    <property type="molecule type" value="Genomic_DNA"/>
</dbReference>
<reference evidence="3" key="1">
    <citation type="submission" date="2020-10" db="EMBL/GenBank/DDBJ databases">
        <title>Sequencing the genomes of 1000 actinobacteria strains.</title>
        <authorList>
            <person name="Klenk H.-P."/>
        </authorList>
    </citation>
    <scope>NUCLEOTIDE SEQUENCE</scope>
    <source>
        <strain evidence="3">DSM 46832</strain>
    </source>
</reference>
<keyword evidence="3" id="KW-0540">Nuclease</keyword>
<evidence type="ECO:0000256" key="2">
    <source>
        <dbReference type="HAMAP-Rule" id="MF_00048"/>
    </source>
</evidence>
<dbReference type="SUPFAM" id="SSF52980">
    <property type="entry name" value="Restriction endonuclease-like"/>
    <property type="match status" value="1"/>
</dbReference>
<dbReference type="InterPro" id="IPR003509">
    <property type="entry name" value="UPF0102_YraN-like"/>
</dbReference>
<comment type="similarity">
    <text evidence="1 2">Belongs to the UPF0102 family.</text>
</comment>
<organism evidence="3 4">
    <name type="scientific">Plantactinospora soyae</name>
    <dbReference type="NCBI Taxonomy" id="1544732"/>
    <lineage>
        <taxon>Bacteria</taxon>
        <taxon>Bacillati</taxon>
        <taxon>Actinomycetota</taxon>
        <taxon>Actinomycetes</taxon>
        <taxon>Micromonosporales</taxon>
        <taxon>Micromonosporaceae</taxon>
        <taxon>Plantactinospora</taxon>
    </lineage>
</organism>
<dbReference type="Proteomes" id="UP000649753">
    <property type="component" value="Unassembled WGS sequence"/>
</dbReference>
<dbReference type="AlphaFoldDB" id="A0A927M517"/>
<dbReference type="Gene3D" id="3.40.1350.10">
    <property type="match status" value="1"/>
</dbReference>
<sequence>MTAASEAVGAYGERCAVRHLVGTGLRVVARNWRCAHGEIDIIAWDGDVLAFCEVKTRRSGAFGTPADAVVGRKARRLRRLAAEWLAAGDVHAGEIRFDIVEVYPARAGAARVEHLKAAF</sequence>
<comment type="caution">
    <text evidence="3">The sequence shown here is derived from an EMBL/GenBank/DDBJ whole genome shotgun (WGS) entry which is preliminary data.</text>
</comment>
<dbReference type="PANTHER" id="PTHR34039:SF1">
    <property type="entry name" value="UPF0102 PROTEIN YRAN"/>
    <property type="match status" value="1"/>
</dbReference>
<evidence type="ECO:0000256" key="1">
    <source>
        <dbReference type="ARBA" id="ARBA00006738"/>
    </source>
</evidence>
<dbReference type="GO" id="GO:0004519">
    <property type="term" value="F:endonuclease activity"/>
    <property type="evidence" value="ECO:0007669"/>
    <property type="project" value="UniProtKB-KW"/>
</dbReference>
<evidence type="ECO:0000313" key="4">
    <source>
        <dbReference type="Proteomes" id="UP000649753"/>
    </source>
</evidence>
<proteinExistence type="inferred from homology"/>
<dbReference type="NCBIfam" id="NF009150">
    <property type="entry name" value="PRK12497.1-3"/>
    <property type="match status" value="1"/>
</dbReference>
<gene>
    <name evidence="3" type="ORF">H4W31_003487</name>
</gene>
<keyword evidence="3" id="KW-0378">Hydrolase</keyword>
<dbReference type="Pfam" id="PF02021">
    <property type="entry name" value="UPF0102"/>
    <property type="match status" value="1"/>
</dbReference>
<name>A0A927M517_9ACTN</name>